<reference evidence="2" key="1">
    <citation type="submission" date="2022-03" db="EMBL/GenBank/DDBJ databases">
        <title>De novo assembled genomes of Belliella spp. (Cyclobacteriaceae) strains.</title>
        <authorList>
            <person name="Szabo A."/>
            <person name="Korponai K."/>
            <person name="Felfoldi T."/>
        </authorList>
    </citation>
    <scope>NUCLEOTIDE SEQUENCE</scope>
    <source>
        <strain evidence="2">DSM 107340</strain>
    </source>
</reference>
<feature type="domain" description="Outer membrane protein beta-barrel" evidence="1">
    <location>
        <begin position="18"/>
        <end position="236"/>
    </location>
</feature>
<protein>
    <submittedName>
        <fullName evidence="2">PorT family protein</fullName>
    </submittedName>
</protein>
<sequence length="288" mass="33118">MRKILLFIFLLFYFPGYAQKINVGIRTGVSFSNFHDHYSPGIKQTPIIEMNQSPPDSPGQGGTSSFRHYYETDLVKDLRLGLFSYLFLEYEITQRLSAEIGFGYTQRGIDIEYGFTASDVDSDNNTVNLSYTFNRELRLDYISIPLTLQYKLDNRDRFYLIGGVYTSMAVDLFIKESMVTIDRQFFDPSGNNIRIQRSWHRMSISHINKFDGGFIAGFGMNLPISQKLSVGFDIRTAIGAMNVPRKYEEHGFQSFSESAKNIGLETGLRIRYNIYDGFRNGSAHCPYW</sequence>
<dbReference type="Pfam" id="PF13568">
    <property type="entry name" value="OMP_b-brl_2"/>
    <property type="match status" value="1"/>
</dbReference>
<evidence type="ECO:0000259" key="1">
    <source>
        <dbReference type="Pfam" id="PF13568"/>
    </source>
</evidence>
<organism evidence="2 3">
    <name type="scientific">Belliella calami</name>
    <dbReference type="NCBI Taxonomy" id="2923436"/>
    <lineage>
        <taxon>Bacteria</taxon>
        <taxon>Pseudomonadati</taxon>
        <taxon>Bacteroidota</taxon>
        <taxon>Cytophagia</taxon>
        <taxon>Cytophagales</taxon>
        <taxon>Cyclobacteriaceae</taxon>
        <taxon>Belliella</taxon>
    </lineage>
</organism>
<comment type="caution">
    <text evidence="2">The sequence shown here is derived from an EMBL/GenBank/DDBJ whole genome shotgun (WGS) entry which is preliminary data.</text>
</comment>
<dbReference type="EMBL" id="JAKZGS010000020">
    <property type="protein sequence ID" value="MCH7399773.1"/>
    <property type="molecule type" value="Genomic_DNA"/>
</dbReference>
<evidence type="ECO:0000313" key="3">
    <source>
        <dbReference type="Proteomes" id="UP001165488"/>
    </source>
</evidence>
<gene>
    <name evidence="2" type="ORF">MM236_17395</name>
</gene>
<dbReference type="InterPro" id="IPR011250">
    <property type="entry name" value="OMP/PagP_B-barrel"/>
</dbReference>
<accession>A0ABS9UU42</accession>
<dbReference type="RefSeq" id="WP_241276268.1">
    <property type="nucleotide sequence ID" value="NZ_JAKZGS010000020.1"/>
</dbReference>
<dbReference type="InterPro" id="IPR025665">
    <property type="entry name" value="Beta-barrel_OMP_2"/>
</dbReference>
<keyword evidence="3" id="KW-1185">Reference proteome</keyword>
<dbReference type="SUPFAM" id="SSF56925">
    <property type="entry name" value="OMPA-like"/>
    <property type="match status" value="1"/>
</dbReference>
<dbReference type="Proteomes" id="UP001165488">
    <property type="component" value="Unassembled WGS sequence"/>
</dbReference>
<evidence type="ECO:0000313" key="2">
    <source>
        <dbReference type="EMBL" id="MCH7399773.1"/>
    </source>
</evidence>
<proteinExistence type="predicted"/>
<name>A0ABS9UU42_9BACT</name>